<keyword evidence="6" id="KW-1185">Reference proteome</keyword>
<proteinExistence type="predicted"/>
<dbReference type="InterPro" id="IPR037923">
    <property type="entry name" value="HTH-like"/>
</dbReference>
<dbReference type="SMART" id="SM00342">
    <property type="entry name" value="HTH_ARAC"/>
    <property type="match status" value="1"/>
</dbReference>
<dbReference type="GO" id="GO:0003700">
    <property type="term" value="F:DNA-binding transcription factor activity"/>
    <property type="evidence" value="ECO:0007669"/>
    <property type="project" value="InterPro"/>
</dbReference>
<evidence type="ECO:0000313" key="6">
    <source>
        <dbReference type="Proteomes" id="UP000249260"/>
    </source>
</evidence>
<protein>
    <submittedName>
        <fullName evidence="5">AraC family transcriptional regulator</fullName>
    </submittedName>
</protein>
<dbReference type="OrthoDB" id="2644630at2"/>
<dbReference type="InterPro" id="IPR018060">
    <property type="entry name" value="HTH_AraC"/>
</dbReference>
<keyword evidence="2" id="KW-0238">DNA-binding</keyword>
<name>A0A328U3I8_9BACL</name>
<sequence>MFGSERQPMFHIFDIKQERGILQGDRRTLGMDSYTLVWVRFGQTSYAFSGQTISCRKNDLLLIPAGVPAAEMRGTGSIRESVTVRFSPADISTMQLLPILSRRAPLRWVTHMPELLLEKLLYIVEQWSDRDRYFSIMCSALLTELLVTISREYDEGEKAPSSIQHIERMKRYIEDHYRSKITKLELGDCIGVSPNYAASLFSKVTGLTISEYVHRRRMKTAHYLLRHSQLTVQDISEHLGYSDPSYFNRIFKRIIGKLPSDLIAERTLLE</sequence>
<dbReference type="InterPro" id="IPR018062">
    <property type="entry name" value="HTH_AraC-typ_CS"/>
</dbReference>
<dbReference type="Gene3D" id="1.10.10.60">
    <property type="entry name" value="Homeodomain-like"/>
    <property type="match status" value="2"/>
</dbReference>
<dbReference type="Proteomes" id="UP000249260">
    <property type="component" value="Unassembled WGS sequence"/>
</dbReference>
<gene>
    <name evidence="5" type="ORF">DL346_20510</name>
</gene>
<organism evidence="5 6">
    <name type="scientific">Paenibacillus montanisoli</name>
    <dbReference type="NCBI Taxonomy" id="2081970"/>
    <lineage>
        <taxon>Bacteria</taxon>
        <taxon>Bacillati</taxon>
        <taxon>Bacillota</taxon>
        <taxon>Bacilli</taxon>
        <taxon>Bacillales</taxon>
        <taxon>Paenibacillaceae</taxon>
        <taxon>Paenibacillus</taxon>
    </lineage>
</organism>
<comment type="caution">
    <text evidence="5">The sequence shown here is derived from an EMBL/GenBank/DDBJ whole genome shotgun (WGS) entry which is preliminary data.</text>
</comment>
<dbReference type="InterPro" id="IPR009057">
    <property type="entry name" value="Homeodomain-like_sf"/>
</dbReference>
<evidence type="ECO:0000259" key="4">
    <source>
        <dbReference type="PROSITE" id="PS01124"/>
    </source>
</evidence>
<dbReference type="PANTHER" id="PTHR43280:SF2">
    <property type="entry name" value="HTH-TYPE TRANSCRIPTIONAL REGULATOR EXSA"/>
    <property type="match status" value="1"/>
</dbReference>
<dbReference type="PANTHER" id="PTHR43280">
    <property type="entry name" value="ARAC-FAMILY TRANSCRIPTIONAL REGULATOR"/>
    <property type="match status" value="1"/>
</dbReference>
<evidence type="ECO:0000313" key="5">
    <source>
        <dbReference type="EMBL" id="RAP74456.1"/>
    </source>
</evidence>
<dbReference type="EMBL" id="QLUW01000004">
    <property type="protein sequence ID" value="RAP74456.1"/>
    <property type="molecule type" value="Genomic_DNA"/>
</dbReference>
<keyword evidence="3" id="KW-0804">Transcription</keyword>
<dbReference type="SUPFAM" id="SSF51215">
    <property type="entry name" value="Regulatory protein AraC"/>
    <property type="match status" value="1"/>
</dbReference>
<accession>A0A328U3I8</accession>
<dbReference type="GO" id="GO:0043565">
    <property type="term" value="F:sequence-specific DNA binding"/>
    <property type="evidence" value="ECO:0007669"/>
    <property type="project" value="InterPro"/>
</dbReference>
<reference evidence="5 6" key="1">
    <citation type="submission" date="2018-06" db="EMBL/GenBank/DDBJ databases">
        <title>Paenibacillus montanisoli sp. nov., isolated from mountain area soil.</title>
        <authorList>
            <person name="Wu M."/>
        </authorList>
    </citation>
    <scope>NUCLEOTIDE SEQUENCE [LARGE SCALE GENOMIC DNA]</scope>
    <source>
        <strain evidence="5 6">RA17</strain>
    </source>
</reference>
<dbReference type="PROSITE" id="PS00041">
    <property type="entry name" value="HTH_ARAC_FAMILY_1"/>
    <property type="match status" value="1"/>
</dbReference>
<dbReference type="Pfam" id="PF12833">
    <property type="entry name" value="HTH_18"/>
    <property type="match status" value="1"/>
</dbReference>
<evidence type="ECO:0000256" key="3">
    <source>
        <dbReference type="ARBA" id="ARBA00023163"/>
    </source>
</evidence>
<evidence type="ECO:0000256" key="2">
    <source>
        <dbReference type="ARBA" id="ARBA00023125"/>
    </source>
</evidence>
<dbReference type="AlphaFoldDB" id="A0A328U3I8"/>
<feature type="domain" description="HTH araC/xylS-type" evidence="4">
    <location>
        <begin position="167"/>
        <end position="265"/>
    </location>
</feature>
<evidence type="ECO:0000256" key="1">
    <source>
        <dbReference type="ARBA" id="ARBA00023015"/>
    </source>
</evidence>
<keyword evidence="1" id="KW-0805">Transcription regulation</keyword>
<dbReference type="SUPFAM" id="SSF46689">
    <property type="entry name" value="Homeodomain-like"/>
    <property type="match status" value="2"/>
</dbReference>
<dbReference type="PROSITE" id="PS01124">
    <property type="entry name" value="HTH_ARAC_FAMILY_2"/>
    <property type="match status" value="1"/>
</dbReference>